<dbReference type="InterPro" id="IPR021326">
    <property type="entry name" value="DUF2931"/>
</dbReference>
<keyword evidence="3" id="KW-1185">Reference proteome</keyword>
<dbReference type="EMBL" id="SMGD01000008">
    <property type="protein sequence ID" value="TCK60074.1"/>
    <property type="molecule type" value="Genomic_DNA"/>
</dbReference>
<evidence type="ECO:0000256" key="1">
    <source>
        <dbReference type="SAM" id="SignalP"/>
    </source>
</evidence>
<dbReference type="Proteomes" id="UP000295565">
    <property type="component" value="Unassembled WGS sequence"/>
</dbReference>
<feature type="signal peptide" evidence="1">
    <location>
        <begin position="1"/>
        <end position="26"/>
    </location>
</feature>
<dbReference type="OrthoDB" id="5830811at2"/>
<feature type="chain" id="PRO_5020462175" evidence="1">
    <location>
        <begin position="27"/>
        <end position="262"/>
    </location>
</feature>
<name>A0A4R1K773_9GAMM</name>
<evidence type="ECO:0000313" key="2">
    <source>
        <dbReference type="EMBL" id="TCK60074.1"/>
    </source>
</evidence>
<evidence type="ECO:0000313" key="3">
    <source>
        <dbReference type="Proteomes" id="UP000295565"/>
    </source>
</evidence>
<organism evidence="2 3">
    <name type="scientific">Celerinatantimonas diazotrophica</name>
    <dbReference type="NCBI Taxonomy" id="412034"/>
    <lineage>
        <taxon>Bacteria</taxon>
        <taxon>Pseudomonadati</taxon>
        <taxon>Pseudomonadota</taxon>
        <taxon>Gammaproteobacteria</taxon>
        <taxon>Celerinatantimonadaceae</taxon>
        <taxon>Celerinatantimonas</taxon>
    </lineage>
</organism>
<sequence length="262" mass="30171">MNAQRIKSIVIQITLFVALLPLVACQAQPEQTSDRDAWRLGYVAPSIYPVEINDMNAMDKQGEHMTAIATQIQFIGEKIQSVQKIFPHYDGYALPLSVFTIQAGEQLGGGTTELPDYFEINWTSLVNLKTYITRVNITKQIRDIINQGTLSAPVDRPSEQEECHYFVFNFGFLPDGRVKVWLGGCGPFKYIETLPPYKILTEKDLVADYINSDKKYQHYYIEHAKKQGYPDPRVIPWKKVNKVLHRKYDVQHKQWHVIEGTH</sequence>
<accession>A0A4R1K773</accession>
<comment type="caution">
    <text evidence="2">The sequence shown here is derived from an EMBL/GenBank/DDBJ whole genome shotgun (WGS) entry which is preliminary data.</text>
</comment>
<dbReference type="Pfam" id="PF11153">
    <property type="entry name" value="DUF2931"/>
    <property type="match status" value="1"/>
</dbReference>
<proteinExistence type="predicted"/>
<keyword evidence="1" id="KW-0732">Signal</keyword>
<dbReference type="RefSeq" id="WP_131911454.1">
    <property type="nucleotide sequence ID" value="NZ_OU594967.1"/>
</dbReference>
<protein>
    <submittedName>
        <fullName evidence="2">DUF2931 family protein</fullName>
    </submittedName>
</protein>
<reference evidence="2 3" key="1">
    <citation type="submission" date="2019-03" db="EMBL/GenBank/DDBJ databases">
        <title>Genomic Encyclopedia of Type Strains, Phase IV (KMG-IV): sequencing the most valuable type-strain genomes for metagenomic binning, comparative biology and taxonomic classification.</title>
        <authorList>
            <person name="Goeker M."/>
        </authorList>
    </citation>
    <scope>NUCLEOTIDE SEQUENCE [LARGE SCALE GENOMIC DNA]</scope>
    <source>
        <strain evidence="2 3">DSM 18577</strain>
    </source>
</reference>
<gene>
    <name evidence="2" type="ORF">EV690_0602</name>
</gene>
<dbReference type="AlphaFoldDB" id="A0A4R1K773"/>